<comment type="caution">
    <text evidence="1">The sequence shown here is derived from an EMBL/GenBank/DDBJ whole genome shotgun (WGS) entry which is preliminary data.</text>
</comment>
<reference evidence="1 2" key="1">
    <citation type="submission" date="2018-08" db="EMBL/GenBank/DDBJ databases">
        <title>Recombination of ecologically and evolutionarily significant loci maintains genetic cohesion in the Pseudomonas syringae species complex.</title>
        <authorList>
            <person name="Dillon M."/>
            <person name="Thakur S."/>
            <person name="Almeida R.N.D."/>
            <person name="Weir B.S."/>
            <person name="Guttman D.S."/>
        </authorList>
    </citation>
    <scope>NUCLEOTIDE SEQUENCE [LARGE SCALE GENOMIC DNA]</scope>
    <source>
        <strain evidence="1 2">ICMP 3706</strain>
    </source>
</reference>
<dbReference type="AlphaFoldDB" id="A0A3M4B7G6"/>
<evidence type="ECO:0000313" key="2">
    <source>
        <dbReference type="Proteomes" id="UP000281604"/>
    </source>
</evidence>
<dbReference type="EMBL" id="RBQE01000030">
    <property type="protein sequence ID" value="RMP14550.1"/>
    <property type="molecule type" value="Genomic_DNA"/>
</dbReference>
<proteinExistence type="predicted"/>
<organism evidence="1 2">
    <name type="scientific">Pseudomonas syringae pv. persicae</name>
    <dbReference type="NCBI Taxonomy" id="237306"/>
    <lineage>
        <taxon>Bacteria</taxon>
        <taxon>Pseudomonadati</taxon>
        <taxon>Pseudomonadota</taxon>
        <taxon>Gammaproteobacteria</taxon>
        <taxon>Pseudomonadales</taxon>
        <taxon>Pseudomonadaceae</taxon>
        <taxon>Pseudomonas</taxon>
    </lineage>
</organism>
<name>A0A3M4B7G6_9PSED</name>
<protein>
    <submittedName>
        <fullName evidence="1">Uncharacterized protein</fullName>
    </submittedName>
</protein>
<sequence length="107" mass="12289">MQEVHCAAFIAFEGVIEFATGGADEHNRDALGLFGTAHHLGQFKAVHAGHLYVKDGQGKFVLQQQRQRLVRRQRLVDDAIGTLDQRFERQQVFRQIVNDKQFCLYFT</sequence>
<accession>A0A3M4B7G6</accession>
<evidence type="ECO:0000313" key="1">
    <source>
        <dbReference type="EMBL" id="RMP14550.1"/>
    </source>
</evidence>
<dbReference type="Proteomes" id="UP000281604">
    <property type="component" value="Unassembled WGS sequence"/>
</dbReference>
<gene>
    <name evidence="1" type="ORF">ALQ30_200416</name>
</gene>